<evidence type="ECO:0000313" key="2">
    <source>
        <dbReference type="Proteomes" id="UP000636949"/>
    </source>
</evidence>
<dbReference type="RefSeq" id="WP_117003259.1">
    <property type="nucleotide sequence ID" value="NZ_BMJS01000023.1"/>
</dbReference>
<gene>
    <name evidence="1" type="ORF">GCM10010995_19350</name>
</gene>
<dbReference type="OrthoDB" id="5624282at2"/>
<keyword evidence="2" id="KW-1185">Reference proteome</keyword>
<dbReference type="Proteomes" id="UP000636949">
    <property type="component" value="Unassembled WGS sequence"/>
</dbReference>
<dbReference type="EMBL" id="BMJS01000023">
    <property type="protein sequence ID" value="GGG02015.1"/>
    <property type="molecule type" value="Genomic_DNA"/>
</dbReference>
<reference evidence="1" key="2">
    <citation type="submission" date="2020-09" db="EMBL/GenBank/DDBJ databases">
        <authorList>
            <person name="Sun Q."/>
            <person name="Zhou Y."/>
        </authorList>
    </citation>
    <scope>NUCLEOTIDE SEQUENCE</scope>
    <source>
        <strain evidence="1">CGMCC 1.15758</strain>
    </source>
</reference>
<sequence>MKLANEDDALKLPIKIRDHKGQLTIIYISYSDDGITFSYLEMTATYPEELNIHGWLESVTKKKILHFPKNMDFIYEECQQNPENTLNIFHHYFSAIRYL</sequence>
<protein>
    <submittedName>
        <fullName evidence="1">Uncharacterized protein</fullName>
    </submittedName>
</protein>
<comment type="caution">
    <text evidence="1">The sequence shown here is derived from an EMBL/GenBank/DDBJ whole genome shotgun (WGS) entry which is preliminary data.</text>
</comment>
<reference evidence="1" key="1">
    <citation type="journal article" date="2014" name="Int. J. Syst. Evol. Microbiol.">
        <title>Complete genome sequence of Corynebacterium casei LMG S-19264T (=DSM 44701T), isolated from a smear-ripened cheese.</title>
        <authorList>
            <consortium name="US DOE Joint Genome Institute (JGI-PGF)"/>
            <person name="Walter F."/>
            <person name="Albersmeier A."/>
            <person name="Kalinowski J."/>
            <person name="Ruckert C."/>
        </authorList>
    </citation>
    <scope>NUCLEOTIDE SEQUENCE</scope>
    <source>
        <strain evidence="1">CGMCC 1.15758</strain>
    </source>
</reference>
<evidence type="ECO:0000313" key="1">
    <source>
        <dbReference type="EMBL" id="GGG02015.1"/>
    </source>
</evidence>
<organism evidence="1 2">
    <name type="scientific">Cysteiniphilum litorale</name>
    <dbReference type="NCBI Taxonomy" id="2056700"/>
    <lineage>
        <taxon>Bacteria</taxon>
        <taxon>Pseudomonadati</taxon>
        <taxon>Pseudomonadota</taxon>
        <taxon>Gammaproteobacteria</taxon>
        <taxon>Thiotrichales</taxon>
        <taxon>Fastidiosibacteraceae</taxon>
        <taxon>Cysteiniphilum</taxon>
    </lineage>
</organism>
<dbReference type="AlphaFoldDB" id="A0A8J2Z5H4"/>
<proteinExistence type="predicted"/>
<name>A0A8J2Z5H4_9GAMM</name>
<accession>A0A8J2Z5H4</accession>